<dbReference type="EMBL" id="WISZ01000168">
    <property type="protein sequence ID" value="MQX11118.1"/>
    <property type="molecule type" value="Genomic_DNA"/>
</dbReference>
<reference evidence="2 3" key="1">
    <citation type="journal article" date="2013" name="Genome Biol.">
        <title>Comparative genomics of the core and accessory genomes of 48 Sinorhizobium strains comprising five genospecies.</title>
        <authorList>
            <person name="Sugawara M."/>
            <person name="Epstein B."/>
            <person name="Badgley B.D."/>
            <person name="Unno T."/>
            <person name="Xu L."/>
            <person name="Reese J."/>
            <person name="Gyaneshwar P."/>
            <person name="Denny R."/>
            <person name="Mudge J."/>
            <person name="Bharti A.K."/>
            <person name="Farmer A.D."/>
            <person name="May G.D."/>
            <person name="Woodward J.E."/>
            <person name="Medigue C."/>
            <person name="Vallenet D."/>
            <person name="Lajus A."/>
            <person name="Rouy Z."/>
            <person name="Martinez-Vaz B."/>
            <person name="Tiffin P."/>
            <person name="Young N.D."/>
            <person name="Sadowsky M.J."/>
        </authorList>
    </citation>
    <scope>NUCLEOTIDE SEQUENCE [LARGE SCALE GENOMIC DNA]</scope>
    <source>
        <strain evidence="2 3">USDA205</strain>
    </source>
</reference>
<dbReference type="Proteomes" id="UP000466694">
    <property type="component" value="Unassembled WGS sequence"/>
</dbReference>
<name>A0A844AGM7_RHIFR</name>
<evidence type="ECO:0000313" key="2">
    <source>
        <dbReference type="EMBL" id="MQX11118.1"/>
    </source>
</evidence>
<evidence type="ECO:0000313" key="3">
    <source>
        <dbReference type="Proteomes" id="UP000466694"/>
    </source>
</evidence>
<dbReference type="AlphaFoldDB" id="A0A844AGM7"/>
<comment type="caution">
    <text evidence="2">The sequence shown here is derived from an EMBL/GenBank/DDBJ whole genome shotgun (WGS) entry which is preliminary data.</text>
</comment>
<feature type="compositionally biased region" description="Low complexity" evidence="1">
    <location>
        <begin position="68"/>
        <end position="83"/>
    </location>
</feature>
<proteinExistence type="predicted"/>
<sequence length="83" mass="8674">MANDEQQILAALSRRNARDSSAFRAADAALLDPCDKHRDEGGGAYAETDVRNGFTVHADSERRLPTPGSSVLSGSASISAAIS</sequence>
<evidence type="ECO:0000256" key="1">
    <source>
        <dbReference type="SAM" id="MobiDB-lite"/>
    </source>
</evidence>
<organism evidence="2 3">
    <name type="scientific">Rhizobium fredii</name>
    <name type="common">Sinorhizobium fredii</name>
    <dbReference type="NCBI Taxonomy" id="380"/>
    <lineage>
        <taxon>Bacteria</taxon>
        <taxon>Pseudomonadati</taxon>
        <taxon>Pseudomonadota</taxon>
        <taxon>Alphaproteobacteria</taxon>
        <taxon>Hyphomicrobiales</taxon>
        <taxon>Rhizobiaceae</taxon>
        <taxon>Sinorhizobium/Ensifer group</taxon>
        <taxon>Sinorhizobium</taxon>
    </lineage>
</organism>
<protein>
    <submittedName>
        <fullName evidence="2">Uncharacterized protein</fullName>
    </submittedName>
</protein>
<feature type="region of interest" description="Disordered" evidence="1">
    <location>
        <begin position="56"/>
        <end position="83"/>
    </location>
</feature>
<gene>
    <name evidence="2" type="ORF">GHK48_23305</name>
</gene>
<accession>A0A844AGM7</accession>